<keyword evidence="1 4" id="KW-0808">Transferase</keyword>
<dbReference type="PROSITE" id="PS51186">
    <property type="entry name" value="GNAT"/>
    <property type="match status" value="1"/>
</dbReference>
<evidence type="ECO:0000259" key="3">
    <source>
        <dbReference type="PROSITE" id="PS51186"/>
    </source>
</evidence>
<dbReference type="Proteomes" id="UP000216533">
    <property type="component" value="Unassembled WGS sequence"/>
</dbReference>
<gene>
    <name evidence="4" type="ORF">CGZ92_04590</name>
</gene>
<keyword evidence="2" id="KW-0012">Acyltransferase</keyword>
<dbReference type="GO" id="GO:0016747">
    <property type="term" value="F:acyltransferase activity, transferring groups other than amino-acyl groups"/>
    <property type="evidence" value="ECO:0007669"/>
    <property type="project" value="InterPro"/>
</dbReference>
<dbReference type="InterPro" id="IPR000182">
    <property type="entry name" value="GNAT_dom"/>
</dbReference>
<name>A0A255E9I3_9ACTN</name>
<dbReference type="InterPro" id="IPR050832">
    <property type="entry name" value="Bact_Acetyltransf"/>
</dbReference>
<dbReference type="RefSeq" id="WP_094450213.1">
    <property type="nucleotide sequence ID" value="NZ_NMVI01000013.1"/>
</dbReference>
<dbReference type="AlphaFoldDB" id="A0A255E9I3"/>
<evidence type="ECO:0000313" key="5">
    <source>
        <dbReference type="Proteomes" id="UP000216533"/>
    </source>
</evidence>
<dbReference type="InterPro" id="IPR016181">
    <property type="entry name" value="Acyl_CoA_acyltransferase"/>
</dbReference>
<dbReference type="EMBL" id="NMVI01000013">
    <property type="protein sequence ID" value="OYN88228.1"/>
    <property type="molecule type" value="Genomic_DNA"/>
</dbReference>
<dbReference type="CDD" id="cd04301">
    <property type="entry name" value="NAT_SF"/>
    <property type="match status" value="1"/>
</dbReference>
<evidence type="ECO:0000256" key="1">
    <source>
        <dbReference type="ARBA" id="ARBA00022679"/>
    </source>
</evidence>
<proteinExistence type="predicted"/>
<protein>
    <submittedName>
        <fullName evidence="4">GNAT family N-acetyltransferase</fullName>
    </submittedName>
</protein>
<evidence type="ECO:0000313" key="4">
    <source>
        <dbReference type="EMBL" id="OYN88228.1"/>
    </source>
</evidence>
<dbReference type="Pfam" id="PF00583">
    <property type="entry name" value="Acetyltransf_1"/>
    <property type="match status" value="1"/>
</dbReference>
<dbReference type="SUPFAM" id="SSF55729">
    <property type="entry name" value="Acyl-CoA N-acyltransferases (Nat)"/>
    <property type="match status" value="1"/>
</dbReference>
<organism evidence="4 5">
    <name type="scientific">Parenemella sanctibonifatiensis</name>
    <dbReference type="NCBI Taxonomy" id="2016505"/>
    <lineage>
        <taxon>Bacteria</taxon>
        <taxon>Bacillati</taxon>
        <taxon>Actinomycetota</taxon>
        <taxon>Actinomycetes</taxon>
        <taxon>Propionibacteriales</taxon>
        <taxon>Propionibacteriaceae</taxon>
        <taxon>Parenemella</taxon>
    </lineage>
</organism>
<reference evidence="4 5" key="1">
    <citation type="submission" date="2017-07" db="EMBL/GenBank/DDBJ databases">
        <title>Draft whole genome sequences of clinical Proprionibacteriaceae strains.</title>
        <authorList>
            <person name="Bernier A.-M."/>
            <person name="Bernard K."/>
            <person name="Domingo M.-C."/>
        </authorList>
    </citation>
    <scope>NUCLEOTIDE SEQUENCE [LARGE SCALE GENOMIC DNA]</scope>
    <source>
        <strain evidence="4 5">NML 160184</strain>
    </source>
</reference>
<feature type="domain" description="N-acetyltransferase" evidence="3">
    <location>
        <begin position="9"/>
        <end position="189"/>
    </location>
</feature>
<accession>A0A255E9I3</accession>
<comment type="caution">
    <text evidence="4">The sequence shown here is derived from an EMBL/GenBank/DDBJ whole genome shotgun (WGS) entry which is preliminary data.</text>
</comment>
<sequence length="189" mass="19818">MTEPSSFADSVRLALPAEAPALAGLQRRVWRTDLPEELSAELLAQGEGAMTAAWQSAIHAPPEARFRVLVAVADGTAETAGRTIVGFAAVGPAADPGSDPATTGLIGEFLIDPDARRQGHGSRLLNACIDTLRADGCTLAQWWLPSTDDVTRAFAVAAGWAADGAHREIGSEDGARLKQVRLHTSLAKD</sequence>
<dbReference type="PANTHER" id="PTHR43877">
    <property type="entry name" value="AMINOALKYLPHOSPHONATE N-ACETYLTRANSFERASE-RELATED-RELATED"/>
    <property type="match status" value="1"/>
</dbReference>
<evidence type="ECO:0000256" key="2">
    <source>
        <dbReference type="ARBA" id="ARBA00023315"/>
    </source>
</evidence>
<dbReference type="Gene3D" id="3.40.630.30">
    <property type="match status" value="1"/>
</dbReference>